<proteinExistence type="predicted"/>
<keyword evidence="3" id="KW-1185">Reference proteome</keyword>
<dbReference type="PRINTS" id="PR00054">
    <property type="entry name" value="FUNGALZNCYS"/>
</dbReference>
<dbReference type="OrthoDB" id="2123952at2759"/>
<comment type="caution">
    <text evidence="2">The sequence shown here is derived from an EMBL/GenBank/DDBJ whole genome shotgun (WGS) entry which is preliminary data.</text>
</comment>
<organism evidence="2 3">
    <name type="scientific">Neocallimastix californiae</name>
    <dbReference type="NCBI Taxonomy" id="1754190"/>
    <lineage>
        <taxon>Eukaryota</taxon>
        <taxon>Fungi</taxon>
        <taxon>Fungi incertae sedis</taxon>
        <taxon>Chytridiomycota</taxon>
        <taxon>Chytridiomycota incertae sedis</taxon>
        <taxon>Neocallimastigomycetes</taxon>
        <taxon>Neocallimastigales</taxon>
        <taxon>Neocallimastigaceae</taxon>
        <taxon>Neocallimastix</taxon>
    </lineage>
</organism>
<evidence type="ECO:0000313" key="2">
    <source>
        <dbReference type="EMBL" id="ORY23376.1"/>
    </source>
</evidence>
<dbReference type="CDD" id="cd00067">
    <property type="entry name" value="GAL4"/>
    <property type="match status" value="1"/>
</dbReference>
<dbReference type="AlphaFoldDB" id="A0A1Y2ALJ3"/>
<protein>
    <recommendedName>
        <fullName evidence="1">Zn(2)-C6 fungal-type domain-containing protein</fullName>
    </recommendedName>
</protein>
<dbReference type="SUPFAM" id="SSF57701">
    <property type="entry name" value="Zn2/Cys6 DNA-binding domain"/>
    <property type="match status" value="1"/>
</dbReference>
<dbReference type="SMART" id="SM00066">
    <property type="entry name" value="GAL4"/>
    <property type="match status" value="1"/>
</dbReference>
<name>A0A1Y2ALJ3_9FUNG</name>
<dbReference type="Gene3D" id="4.10.240.10">
    <property type="entry name" value="Zn(2)-C6 fungal-type DNA-binding domain"/>
    <property type="match status" value="1"/>
</dbReference>
<dbReference type="GO" id="GO:0008270">
    <property type="term" value="F:zinc ion binding"/>
    <property type="evidence" value="ECO:0007669"/>
    <property type="project" value="InterPro"/>
</dbReference>
<accession>A0A1Y2ALJ3</accession>
<feature type="non-terminal residue" evidence="2">
    <location>
        <position position="76"/>
    </location>
</feature>
<dbReference type="EMBL" id="MCOG01000234">
    <property type="protein sequence ID" value="ORY23376.1"/>
    <property type="molecule type" value="Genomic_DNA"/>
</dbReference>
<dbReference type="STRING" id="1754190.A0A1Y2ALJ3"/>
<dbReference type="PANTHER" id="PTHR47655">
    <property type="entry name" value="QUINIC ACID UTILIZATION ACTIVATOR"/>
    <property type="match status" value="1"/>
</dbReference>
<feature type="domain" description="Zn(2)-C6 fungal-type" evidence="1">
    <location>
        <begin position="21"/>
        <end position="50"/>
    </location>
</feature>
<dbReference type="InterPro" id="IPR020448">
    <property type="entry name" value="Maltose_ferment_reg_DNA-bd"/>
</dbReference>
<sequence>MIEEVENNNVVKTKRKRSSKACDVCHKKKIKCDGNNPCSNCIDSKIPCVYSPRTKKRGPRAGYIGIIEKKLRDMES</sequence>
<evidence type="ECO:0000313" key="3">
    <source>
        <dbReference type="Proteomes" id="UP000193920"/>
    </source>
</evidence>
<reference evidence="2 3" key="1">
    <citation type="submission" date="2016-08" db="EMBL/GenBank/DDBJ databases">
        <title>A Parts List for Fungal Cellulosomes Revealed by Comparative Genomics.</title>
        <authorList>
            <consortium name="DOE Joint Genome Institute"/>
            <person name="Haitjema C.H."/>
            <person name="Gilmore S.P."/>
            <person name="Henske J.K."/>
            <person name="Solomon K.V."/>
            <person name="De Groot R."/>
            <person name="Kuo A."/>
            <person name="Mondo S.J."/>
            <person name="Salamov A.A."/>
            <person name="Labutti K."/>
            <person name="Zhao Z."/>
            <person name="Chiniquy J."/>
            <person name="Barry K."/>
            <person name="Brewer H.M."/>
            <person name="Purvine S.O."/>
            <person name="Wright A.T."/>
            <person name="Boxma B."/>
            <person name="Van Alen T."/>
            <person name="Hackstein J.H."/>
            <person name="Baker S.E."/>
            <person name="Grigoriev I.V."/>
            <person name="O'Malley M.A."/>
        </authorList>
    </citation>
    <scope>NUCLEOTIDE SEQUENCE [LARGE SCALE GENOMIC DNA]</scope>
    <source>
        <strain evidence="2 3">G1</strain>
    </source>
</reference>
<dbReference type="Pfam" id="PF00172">
    <property type="entry name" value="Zn_clus"/>
    <property type="match status" value="1"/>
</dbReference>
<dbReference type="PROSITE" id="PS50048">
    <property type="entry name" value="ZN2_CY6_FUNGAL_2"/>
    <property type="match status" value="1"/>
</dbReference>
<dbReference type="Proteomes" id="UP000193920">
    <property type="component" value="Unassembled WGS sequence"/>
</dbReference>
<dbReference type="InterPro" id="IPR001138">
    <property type="entry name" value="Zn2Cys6_DnaBD"/>
</dbReference>
<dbReference type="InterPro" id="IPR052783">
    <property type="entry name" value="Metabolic/Drug-Res_Regulator"/>
</dbReference>
<dbReference type="InterPro" id="IPR036864">
    <property type="entry name" value="Zn2-C6_fun-type_DNA-bd_sf"/>
</dbReference>
<dbReference type="GO" id="GO:0003677">
    <property type="term" value="F:DNA binding"/>
    <property type="evidence" value="ECO:0007669"/>
    <property type="project" value="InterPro"/>
</dbReference>
<dbReference type="GO" id="GO:0005634">
    <property type="term" value="C:nucleus"/>
    <property type="evidence" value="ECO:0007669"/>
    <property type="project" value="InterPro"/>
</dbReference>
<dbReference type="PROSITE" id="PS00463">
    <property type="entry name" value="ZN2_CY6_FUNGAL_1"/>
    <property type="match status" value="1"/>
</dbReference>
<gene>
    <name evidence="2" type="ORF">LY90DRAFT_429757</name>
</gene>
<dbReference type="GO" id="GO:0000981">
    <property type="term" value="F:DNA-binding transcription factor activity, RNA polymerase II-specific"/>
    <property type="evidence" value="ECO:0007669"/>
    <property type="project" value="InterPro"/>
</dbReference>
<evidence type="ECO:0000259" key="1">
    <source>
        <dbReference type="PROSITE" id="PS50048"/>
    </source>
</evidence>